<dbReference type="InterPro" id="IPR042240">
    <property type="entry name" value="CHASE_sf"/>
</dbReference>
<keyword evidence="2 5" id="KW-0812">Transmembrane</keyword>
<keyword evidence="8" id="KW-1185">Reference proteome</keyword>
<feature type="domain" description="CHASE" evidence="6">
    <location>
        <begin position="1"/>
        <end position="144"/>
    </location>
</feature>
<protein>
    <recommendedName>
        <fullName evidence="6">CHASE domain-containing protein</fullName>
    </recommendedName>
</protein>
<dbReference type="GO" id="GO:0016020">
    <property type="term" value="C:membrane"/>
    <property type="evidence" value="ECO:0007669"/>
    <property type="project" value="UniProtKB-SubCell"/>
</dbReference>
<evidence type="ECO:0000256" key="2">
    <source>
        <dbReference type="ARBA" id="ARBA00022692"/>
    </source>
</evidence>
<dbReference type="GO" id="GO:0007165">
    <property type="term" value="P:signal transduction"/>
    <property type="evidence" value="ECO:0007669"/>
    <property type="project" value="UniProtKB-ARBA"/>
</dbReference>
<keyword evidence="4 5" id="KW-0472">Membrane</keyword>
<feature type="transmembrane region" description="Helical" evidence="5">
    <location>
        <begin position="162"/>
        <end position="186"/>
    </location>
</feature>
<gene>
    <name evidence="7" type="ORF">AKO1_002473</name>
</gene>
<name>A0AAW2ZN46_9EUKA</name>
<keyword evidence="3 5" id="KW-1133">Transmembrane helix</keyword>
<dbReference type="AlphaFoldDB" id="A0AAW2ZN46"/>
<dbReference type="PROSITE" id="PS50839">
    <property type="entry name" value="CHASE"/>
    <property type="match status" value="1"/>
</dbReference>
<accession>A0AAW2ZN46</accession>
<evidence type="ECO:0000313" key="7">
    <source>
        <dbReference type="EMBL" id="KAL0490839.1"/>
    </source>
</evidence>
<dbReference type="Pfam" id="PF03924">
    <property type="entry name" value="CHASE"/>
    <property type="match status" value="1"/>
</dbReference>
<proteinExistence type="predicted"/>
<dbReference type="Proteomes" id="UP001431209">
    <property type="component" value="Unassembled WGS sequence"/>
</dbReference>
<dbReference type="Gene3D" id="3.30.450.350">
    <property type="entry name" value="CHASE domain"/>
    <property type="match status" value="1"/>
</dbReference>
<comment type="caution">
    <text evidence="7">The sequence shown here is derived from an EMBL/GenBank/DDBJ whole genome shotgun (WGS) entry which is preliminary data.</text>
</comment>
<dbReference type="GO" id="GO:0003824">
    <property type="term" value="F:catalytic activity"/>
    <property type="evidence" value="ECO:0007669"/>
    <property type="project" value="UniProtKB-ARBA"/>
</dbReference>
<evidence type="ECO:0000259" key="6">
    <source>
        <dbReference type="PROSITE" id="PS50839"/>
    </source>
</evidence>
<sequence>MRGRSLLGYDQYSSPQRSKVIDQAISTKSIASSNQMVAATTVGPKVFGSLQYQAVFSLQDASRLLGFVVFVFETSEIIKAVGYQPSVIISISDMIDDGNATFMYNSLQDQGDAITVEMNQNMIDSSPFYCTIDIPFATRTWRLTFMPSDDYLSRYSDDVERWAGLIGCFLFWAFSLVGCCLLSLSFRVMFFINERRTSAEYYKSLKMTCEKLKETNSKTNIKIKASECALDTVESAVVVVDSGGIVIDYNVVFANVFSNVCQVEPLGDGYDINSIFIDEQPLFYTATFLNDFKKGTRALSANGAVFVRIIAKKIDEVYSDSLPSPMSFFVRDEGQPDYVIVISCSHDEQKYRAMLMHEFVLDFINERDPLLREKMFDHFRNISEVVAKLNVIVFILEYKQLHIDQRIAKHVNIMSYLNSNFTAFPAGILDYLNTYSEERLGDEIIFDELYHALILYVVNDAYFDYRMAQ</sequence>
<dbReference type="InterPro" id="IPR006189">
    <property type="entry name" value="CHASE_dom"/>
</dbReference>
<comment type="subcellular location">
    <subcellularLocation>
        <location evidence="1">Membrane</location>
    </subcellularLocation>
</comment>
<evidence type="ECO:0000256" key="1">
    <source>
        <dbReference type="ARBA" id="ARBA00004370"/>
    </source>
</evidence>
<evidence type="ECO:0000256" key="4">
    <source>
        <dbReference type="ARBA" id="ARBA00023136"/>
    </source>
</evidence>
<dbReference type="EMBL" id="JAOPGA020001722">
    <property type="protein sequence ID" value="KAL0490839.1"/>
    <property type="molecule type" value="Genomic_DNA"/>
</dbReference>
<evidence type="ECO:0000256" key="5">
    <source>
        <dbReference type="SAM" id="Phobius"/>
    </source>
</evidence>
<evidence type="ECO:0000256" key="3">
    <source>
        <dbReference type="ARBA" id="ARBA00022989"/>
    </source>
</evidence>
<evidence type="ECO:0000313" key="8">
    <source>
        <dbReference type="Proteomes" id="UP001431209"/>
    </source>
</evidence>
<organism evidence="7 8">
    <name type="scientific">Acrasis kona</name>
    <dbReference type="NCBI Taxonomy" id="1008807"/>
    <lineage>
        <taxon>Eukaryota</taxon>
        <taxon>Discoba</taxon>
        <taxon>Heterolobosea</taxon>
        <taxon>Tetramitia</taxon>
        <taxon>Eutetramitia</taxon>
        <taxon>Acrasidae</taxon>
        <taxon>Acrasis</taxon>
    </lineage>
</organism>
<reference evidence="7 8" key="1">
    <citation type="submission" date="2024-03" db="EMBL/GenBank/DDBJ databases">
        <title>The Acrasis kona genome and developmental transcriptomes reveal deep origins of eukaryotic multicellular pathways.</title>
        <authorList>
            <person name="Sheikh S."/>
            <person name="Fu C.-J."/>
            <person name="Brown M.W."/>
            <person name="Baldauf S.L."/>
        </authorList>
    </citation>
    <scope>NUCLEOTIDE SEQUENCE [LARGE SCALE GENOMIC DNA]</scope>
    <source>
        <strain evidence="7 8">ATCC MYA-3509</strain>
    </source>
</reference>